<dbReference type="RefSeq" id="WP_321548059.1">
    <property type="nucleotide sequence ID" value="NZ_JAXIVS010000008.1"/>
</dbReference>
<gene>
    <name evidence="2" type="ORF">SYV04_23265</name>
</gene>
<dbReference type="EMBL" id="JAXIVS010000008">
    <property type="protein sequence ID" value="MDY7229332.1"/>
    <property type="molecule type" value="Genomic_DNA"/>
</dbReference>
<protein>
    <recommendedName>
        <fullName evidence="4">Lipoprotein</fullName>
    </recommendedName>
</protein>
<evidence type="ECO:0000256" key="1">
    <source>
        <dbReference type="SAM" id="SignalP"/>
    </source>
</evidence>
<sequence length="284" mass="30826">MVTWRVRFLLLASLVASLSACGPVEEDFEQGSPLDVREQPLLDEERPPPNGANGTRPSCFWAHGSQQALRTLGAAALDQGNGFLSSFPLSQISQDCREVLRSAVECALTTDQSVSDPVTGELYTGWWGLAPSWREAALNVDGRRYVTACMVQRLNYSGTSVPILLEGPHSAIAQSSTFTPQYPIAESTVFGDLFSSDVPLLGILPAFNVYVCWESLLPQSCGLLGLPLLGERICDDSLLCGLMPLGPCALSCVQNGPYWQCKPGLLSPWWTQTVRVRLETETCG</sequence>
<proteinExistence type="predicted"/>
<accession>A0ABU5H983</accession>
<keyword evidence="1" id="KW-0732">Signal</keyword>
<organism evidence="2 3">
    <name type="scientific">Hyalangium rubrum</name>
    <dbReference type="NCBI Taxonomy" id="3103134"/>
    <lineage>
        <taxon>Bacteria</taxon>
        <taxon>Pseudomonadati</taxon>
        <taxon>Myxococcota</taxon>
        <taxon>Myxococcia</taxon>
        <taxon>Myxococcales</taxon>
        <taxon>Cystobacterineae</taxon>
        <taxon>Archangiaceae</taxon>
        <taxon>Hyalangium</taxon>
    </lineage>
</organism>
<reference evidence="2 3" key="1">
    <citation type="submission" date="2023-12" db="EMBL/GenBank/DDBJ databases">
        <title>the genome sequence of Hyalangium sp. s54d21.</title>
        <authorList>
            <person name="Zhang X."/>
        </authorList>
    </citation>
    <scope>NUCLEOTIDE SEQUENCE [LARGE SCALE GENOMIC DNA]</scope>
    <source>
        <strain evidence="3">s54d21</strain>
    </source>
</reference>
<evidence type="ECO:0000313" key="2">
    <source>
        <dbReference type="EMBL" id="MDY7229332.1"/>
    </source>
</evidence>
<dbReference type="Proteomes" id="UP001291309">
    <property type="component" value="Unassembled WGS sequence"/>
</dbReference>
<dbReference type="PROSITE" id="PS51257">
    <property type="entry name" value="PROKAR_LIPOPROTEIN"/>
    <property type="match status" value="1"/>
</dbReference>
<evidence type="ECO:0000313" key="3">
    <source>
        <dbReference type="Proteomes" id="UP001291309"/>
    </source>
</evidence>
<feature type="chain" id="PRO_5046275505" description="Lipoprotein" evidence="1">
    <location>
        <begin position="23"/>
        <end position="284"/>
    </location>
</feature>
<name>A0ABU5H983_9BACT</name>
<feature type="signal peptide" evidence="1">
    <location>
        <begin position="1"/>
        <end position="22"/>
    </location>
</feature>
<evidence type="ECO:0008006" key="4">
    <source>
        <dbReference type="Google" id="ProtNLM"/>
    </source>
</evidence>
<keyword evidence="3" id="KW-1185">Reference proteome</keyword>
<comment type="caution">
    <text evidence="2">The sequence shown here is derived from an EMBL/GenBank/DDBJ whole genome shotgun (WGS) entry which is preliminary data.</text>
</comment>